<evidence type="ECO:0000313" key="2">
    <source>
        <dbReference type="EMBL" id="KAK0451147.1"/>
    </source>
</evidence>
<dbReference type="AlphaFoldDB" id="A0AA39JY88"/>
<evidence type="ECO:0000313" key="3">
    <source>
        <dbReference type="Proteomes" id="UP001175211"/>
    </source>
</evidence>
<dbReference type="GeneID" id="85357395"/>
<dbReference type="Gene3D" id="3.80.10.10">
    <property type="entry name" value="Ribonuclease Inhibitor"/>
    <property type="match status" value="1"/>
</dbReference>
<dbReference type="RefSeq" id="XP_060327484.1">
    <property type="nucleotide sequence ID" value="XM_060473847.1"/>
</dbReference>
<keyword evidence="1" id="KW-0175">Coiled coil</keyword>
<protein>
    <recommendedName>
        <fullName evidence="4">F-box domain-containing protein</fullName>
    </recommendedName>
</protein>
<dbReference type="Gene3D" id="1.20.1280.50">
    <property type="match status" value="1"/>
</dbReference>
<evidence type="ECO:0000256" key="1">
    <source>
        <dbReference type="SAM" id="Coils"/>
    </source>
</evidence>
<proteinExistence type="predicted"/>
<name>A0AA39JY88_ARMTA</name>
<comment type="caution">
    <text evidence="2">The sequence shown here is derived from an EMBL/GenBank/DDBJ whole genome shotgun (WGS) entry which is preliminary data.</text>
</comment>
<dbReference type="SUPFAM" id="SSF52047">
    <property type="entry name" value="RNI-like"/>
    <property type="match status" value="1"/>
</dbReference>
<accession>A0AA39JY88</accession>
<keyword evidence="3" id="KW-1185">Reference proteome</keyword>
<dbReference type="EMBL" id="JAUEPS010000034">
    <property type="protein sequence ID" value="KAK0451147.1"/>
    <property type="molecule type" value="Genomic_DNA"/>
</dbReference>
<dbReference type="Proteomes" id="UP001175211">
    <property type="component" value="Unassembled WGS sequence"/>
</dbReference>
<feature type="coiled-coil region" evidence="1">
    <location>
        <begin position="62"/>
        <end position="96"/>
    </location>
</feature>
<reference evidence="2" key="1">
    <citation type="submission" date="2023-06" db="EMBL/GenBank/DDBJ databases">
        <authorList>
            <consortium name="Lawrence Berkeley National Laboratory"/>
            <person name="Ahrendt S."/>
            <person name="Sahu N."/>
            <person name="Indic B."/>
            <person name="Wong-Bajracharya J."/>
            <person name="Merenyi Z."/>
            <person name="Ke H.-M."/>
            <person name="Monk M."/>
            <person name="Kocsube S."/>
            <person name="Drula E."/>
            <person name="Lipzen A."/>
            <person name="Balint B."/>
            <person name="Henrissat B."/>
            <person name="Andreopoulos B."/>
            <person name="Martin F.M."/>
            <person name="Harder C.B."/>
            <person name="Rigling D."/>
            <person name="Ford K.L."/>
            <person name="Foster G.D."/>
            <person name="Pangilinan J."/>
            <person name="Papanicolaou A."/>
            <person name="Barry K."/>
            <person name="LaButti K."/>
            <person name="Viragh M."/>
            <person name="Koriabine M."/>
            <person name="Yan M."/>
            <person name="Riley R."/>
            <person name="Champramary S."/>
            <person name="Plett K.L."/>
            <person name="Tsai I.J."/>
            <person name="Slot J."/>
            <person name="Sipos G."/>
            <person name="Plett J."/>
            <person name="Nagy L.G."/>
            <person name="Grigoriev I.V."/>
        </authorList>
    </citation>
    <scope>NUCLEOTIDE SEQUENCE</scope>
    <source>
        <strain evidence="2">CCBAS 213</strain>
    </source>
</reference>
<gene>
    <name evidence="2" type="ORF">EV420DRAFT_1561150</name>
</gene>
<evidence type="ECO:0008006" key="4">
    <source>
        <dbReference type="Google" id="ProtNLM"/>
    </source>
</evidence>
<dbReference type="InterPro" id="IPR032675">
    <property type="entry name" value="LRR_dom_sf"/>
</dbReference>
<organism evidence="2 3">
    <name type="scientific">Armillaria tabescens</name>
    <name type="common">Ringless honey mushroom</name>
    <name type="synonym">Agaricus tabescens</name>
    <dbReference type="NCBI Taxonomy" id="1929756"/>
    <lineage>
        <taxon>Eukaryota</taxon>
        <taxon>Fungi</taxon>
        <taxon>Dikarya</taxon>
        <taxon>Basidiomycota</taxon>
        <taxon>Agaricomycotina</taxon>
        <taxon>Agaricomycetes</taxon>
        <taxon>Agaricomycetidae</taxon>
        <taxon>Agaricales</taxon>
        <taxon>Marasmiineae</taxon>
        <taxon>Physalacriaceae</taxon>
        <taxon>Desarmillaria</taxon>
    </lineage>
</organism>
<sequence>MSRRFRACNNASSVARGTDSALFKTSAPSLSRTKDLLHCNDPLLDVEKEGLRELIDGSYSALASLDQQIIEARQALDSLIQKRQLAESNIIDAKRLLHPMRSLPDDVLSEIFHHCVPKWKGIGFGLHNSLDPRRPPWTLSYVSRRWRDLSLSLPQLWTCIRLDFREYRAVSMRAMLTRLALILERSKNMDLFVALLAISTISDHPAFVLLDLSAPRWRRLSVCIPRACLQALSGTSFSRLEELSATTTRPNQDVFAAPVNTFWNTGSLRSVTILSNETCDSVTRDSAYRLFPPPWSGIETYMCNPSSRDDWDHLKKLTTLKSLNLAGWPRLCSFYLTELPPSTVPTVTVLRISEQQCALYAGMTAKLFQNNILILPSLSTLEIEFWRNSIPSFPPSHLLKSLNTLMIQDAMESLANPHRVLQFLKAMSHIKTLVIDGRRGSDFFQDLTVQPGRDVILPNLHFLRLQGDCQPLLYPVVLDFPESRCRWDSGLIRGGDVSRPRPVFFEEIDLCEVQFLP</sequence>